<evidence type="ECO:0008006" key="3">
    <source>
        <dbReference type="Google" id="ProtNLM"/>
    </source>
</evidence>
<protein>
    <recommendedName>
        <fullName evidence="3">F-box domain-containing protein</fullName>
    </recommendedName>
</protein>
<evidence type="ECO:0000313" key="2">
    <source>
        <dbReference type="Proteomes" id="UP000800096"/>
    </source>
</evidence>
<evidence type="ECO:0000313" key="1">
    <source>
        <dbReference type="EMBL" id="KAF1915006.1"/>
    </source>
</evidence>
<accession>A0A6A5QJY9</accession>
<sequence length="305" mass="34474">MPPEPPGFDFLSLPREIRNQVYHLVWATKRPFELALPQRTVDSRVEKCLFVFKIAYAIQGPLIESKNPTILPRHRRIWLLANKQICSEAIKQFQHVAVWSFIGERSNSVGNALFLGVWKNPIYRRKTARLGPHLLTPRCATTIDCGGFSMSTMEEIDHSGKPNYPLSFAMAPRLLQRLDSSLAMATALRKLKIFLSVETCSRIPSNSATYVEFQTLRNVDVPSLRSIEFMVAYLTPVSSQGRAVFEEYLGRIGLDLIGGSGIAGNRIECLDPPHAVYKYTRGVVENNSSSNQEESMYCLDWPVHE</sequence>
<name>A0A6A5QJY9_AMPQU</name>
<dbReference type="AlphaFoldDB" id="A0A6A5QJY9"/>
<dbReference type="EMBL" id="ML979137">
    <property type="protein sequence ID" value="KAF1915006.1"/>
    <property type="molecule type" value="Genomic_DNA"/>
</dbReference>
<proteinExistence type="predicted"/>
<reference evidence="1" key="1">
    <citation type="journal article" date="2020" name="Stud. Mycol.">
        <title>101 Dothideomycetes genomes: a test case for predicting lifestyles and emergence of pathogens.</title>
        <authorList>
            <person name="Haridas S."/>
            <person name="Albert R."/>
            <person name="Binder M."/>
            <person name="Bloem J."/>
            <person name="Labutti K."/>
            <person name="Salamov A."/>
            <person name="Andreopoulos B."/>
            <person name="Baker S."/>
            <person name="Barry K."/>
            <person name="Bills G."/>
            <person name="Bluhm B."/>
            <person name="Cannon C."/>
            <person name="Castanera R."/>
            <person name="Culley D."/>
            <person name="Daum C."/>
            <person name="Ezra D."/>
            <person name="Gonzalez J."/>
            <person name="Henrissat B."/>
            <person name="Kuo A."/>
            <person name="Liang C."/>
            <person name="Lipzen A."/>
            <person name="Lutzoni F."/>
            <person name="Magnuson J."/>
            <person name="Mondo S."/>
            <person name="Nolan M."/>
            <person name="Ohm R."/>
            <person name="Pangilinan J."/>
            <person name="Park H.-J."/>
            <person name="Ramirez L."/>
            <person name="Alfaro M."/>
            <person name="Sun H."/>
            <person name="Tritt A."/>
            <person name="Yoshinaga Y."/>
            <person name="Zwiers L.-H."/>
            <person name="Turgeon B."/>
            <person name="Goodwin S."/>
            <person name="Spatafora J."/>
            <person name="Crous P."/>
            <person name="Grigoriev I."/>
        </authorList>
    </citation>
    <scope>NUCLEOTIDE SEQUENCE</scope>
    <source>
        <strain evidence="1">HMLAC05119</strain>
    </source>
</reference>
<keyword evidence="2" id="KW-1185">Reference proteome</keyword>
<dbReference type="OrthoDB" id="3799620at2759"/>
<organism evidence="1 2">
    <name type="scientific">Ampelomyces quisqualis</name>
    <name type="common">Powdery mildew agent</name>
    <dbReference type="NCBI Taxonomy" id="50730"/>
    <lineage>
        <taxon>Eukaryota</taxon>
        <taxon>Fungi</taxon>
        <taxon>Dikarya</taxon>
        <taxon>Ascomycota</taxon>
        <taxon>Pezizomycotina</taxon>
        <taxon>Dothideomycetes</taxon>
        <taxon>Pleosporomycetidae</taxon>
        <taxon>Pleosporales</taxon>
        <taxon>Pleosporineae</taxon>
        <taxon>Phaeosphaeriaceae</taxon>
        <taxon>Ampelomyces</taxon>
    </lineage>
</organism>
<gene>
    <name evidence="1" type="ORF">BDU57DRAFT_596813</name>
</gene>
<dbReference type="Proteomes" id="UP000800096">
    <property type="component" value="Unassembled WGS sequence"/>
</dbReference>